<dbReference type="SMART" id="SM00717">
    <property type="entry name" value="SANT"/>
    <property type="match status" value="1"/>
</dbReference>
<dbReference type="InterPro" id="IPR009057">
    <property type="entry name" value="Homeodomain-like_sf"/>
</dbReference>
<dbReference type="PROSITE" id="PS50090">
    <property type="entry name" value="MYB_LIKE"/>
    <property type="match status" value="1"/>
</dbReference>
<dbReference type="HOGENOM" id="CLU_148273_0_0_1"/>
<dbReference type="CDD" id="cd00167">
    <property type="entry name" value="SANT"/>
    <property type="match status" value="1"/>
</dbReference>
<evidence type="ECO:0000259" key="6">
    <source>
        <dbReference type="PROSITE" id="PS50090"/>
    </source>
</evidence>
<dbReference type="Pfam" id="PF00249">
    <property type="entry name" value="Myb_DNA-binding"/>
    <property type="match status" value="1"/>
</dbReference>
<dbReference type="PANTHER" id="PTHR44042:SF67">
    <property type="entry name" value="MYB-LIKE PROTEIN I"/>
    <property type="match status" value="1"/>
</dbReference>
<gene>
    <name evidence="7" type="ORF">AMTR_s00044p00109210</name>
</gene>
<protein>
    <recommendedName>
        <fullName evidence="6">Myb-like domain-containing protein</fullName>
    </recommendedName>
</protein>
<dbReference type="GO" id="GO:0005634">
    <property type="term" value="C:nucleus"/>
    <property type="evidence" value="ECO:0007669"/>
    <property type="project" value="UniProtKB-SubCell"/>
</dbReference>
<evidence type="ECO:0000313" key="7">
    <source>
        <dbReference type="EMBL" id="ERN17112.1"/>
    </source>
</evidence>
<dbReference type="Gene3D" id="1.10.10.60">
    <property type="entry name" value="Homeodomain-like"/>
    <property type="match status" value="1"/>
</dbReference>
<keyword evidence="3" id="KW-0804">Transcription</keyword>
<evidence type="ECO:0000256" key="4">
    <source>
        <dbReference type="ARBA" id="ARBA00023242"/>
    </source>
</evidence>
<keyword evidence="8" id="KW-1185">Reference proteome</keyword>
<organism evidence="7 8">
    <name type="scientific">Amborella trichopoda</name>
    <dbReference type="NCBI Taxonomy" id="13333"/>
    <lineage>
        <taxon>Eukaryota</taxon>
        <taxon>Viridiplantae</taxon>
        <taxon>Streptophyta</taxon>
        <taxon>Embryophyta</taxon>
        <taxon>Tracheophyta</taxon>
        <taxon>Spermatophyta</taxon>
        <taxon>Magnoliopsida</taxon>
        <taxon>Amborellales</taxon>
        <taxon>Amborellaceae</taxon>
        <taxon>Amborella</taxon>
    </lineage>
</organism>
<dbReference type="EMBL" id="KI392384">
    <property type="protein sequence ID" value="ERN17112.1"/>
    <property type="molecule type" value="Genomic_DNA"/>
</dbReference>
<dbReference type="AlphaFoldDB" id="U5D6S9"/>
<dbReference type="InterPro" id="IPR001005">
    <property type="entry name" value="SANT/Myb"/>
</dbReference>
<keyword evidence="2" id="KW-0805">Transcription regulation</keyword>
<dbReference type="OMA" id="ICAMWEM"/>
<sequence>MCDPLMRWATSSSSFTDWTPHENKLFENALAEFDSDTPDRWEKIAYRLPGKTPFQIKKHYESLVEDVNFIDMGLVPIPSYAHHGLCDDFLVEVSEFQVVPGGGRGGRGGDPERKKGVPWTEDEHSLCSPTNPRKQYKKGK</sequence>
<dbReference type="Gramene" id="ERN17112">
    <property type="protein sequence ID" value="ERN17112"/>
    <property type="gene ID" value="AMTR_s00044p00109210"/>
</dbReference>
<dbReference type="eggNOG" id="KOG0724">
    <property type="taxonomic scope" value="Eukaryota"/>
</dbReference>
<dbReference type="PANTHER" id="PTHR44042">
    <property type="entry name" value="DUPLICATED HOMEODOMAIN-LIKE SUPERFAMILY PROTEIN-RELATED"/>
    <property type="match status" value="1"/>
</dbReference>
<evidence type="ECO:0000256" key="3">
    <source>
        <dbReference type="ARBA" id="ARBA00023163"/>
    </source>
</evidence>
<dbReference type="STRING" id="13333.U5D6S9"/>
<name>U5D6S9_AMBTC</name>
<evidence type="ECO:0000256" key="5">
    <source>
        <dbReference type="SAM" id="MobiDB-lite"/>
    </source>
</evidence>
<evidence type="ECO:0000256" key="2">
    <source>
        <dbReference type="ARBA" id="ARBA00023015"/>
    </source>
</evidence>
<feature type="compositionally biased region" description="Basic and acidic residues" evidence="5">
    <location>
        <begin position="107"/>
        <end position="125"/>
    </location>
</feature>
<reference evidence="8" key="1">
    <citation type="journal article" date="2013" name="Science">
        <title>The Amborella genome and the evolution of flowering plants.</title>
        <authorList>
            <consortium name="Amborella Genome Project"/>
        </authorList>
    </citation>
    <scope>NUCLEOTIDE SEQUENCE [LARGE SCALE GENOMIC DNA]</scope>
</reference>
<keyword evidence="4" id="KW-0539">Nucleus</keyword>
<feature type="region of interest" description="Disordered" evidence="5">
    <location>
        <begin position="100"/>
        <end position="140"/>
    </location>
</feature>
<dbReference type="FunFam" id="1.10.10.60:FF:000154">
    <property type="entry name" value="Transcription factor SRM1"/>
    <property type="match status" value="1"/>
</dbReference>
<accession>U5D6S9</accession>
<evidence type="ECO:0000313" key="8">
    <source>
        <dbReference type="Proteomes" id="UP000017836"/>
    </source>
</evidence>
<feature type="domain" description="Myb-like" evidence="6">
    <location>
        <begin position="18"/>
        <end position="64"/>
    </location>
</feature>
<dbReference type="SUPFAM" id="SSF46689">
    <property type="entry name" value="Homeodomain-like"/>
    <property type="match status" value="1"/>
</dbReference>
<proteinExistence type="predicted"/>
<dbReference type="Proteomes" id="UP000017836">
    <property type="component" value="Unassembled WGS sequence"/>
</dbReference>
<comment type="subcellular location">
    <subcellularLocation>
        <location evidence="1">Nucleus</location>
    </subcellularLocation>
</comment>
<evidence type="ECO:0000256" key="1">
    <source>
        <dbReference type="ARBA" id="ARBA00004123"/>
    </source>
</evidence>